<dbReference type="AlphaFoldDB" id="A0AAV5C5W5"/>
<reference evidence="1" key="2">
    <citation type="submission" date="2021-12" db="EMBL/GenBank/DDBJ databases">
        <title>Resequencing data analysis of finger millet.</title>
        <authorList>
            <person name="Hatakeyama M."/>
            <person name="Aluri S."/>
            <person name="Balachadran M.T."/>
            <person name="Sivarajan S.R."/>
            <person name="Poveda L."/>
            <person name="Shimizu-Inatsugi R."/>
            <person name="Schlapbach R."/>
            <person name="Sreeman S.M."/>
            <person name="Shimizu K.K."/>
        </authorList>
    </citation>
    <scope>NUCLEOTIDE SEQUENCE</scope>
</reference>
<dbReference type="EMBL" id="BQKI01000004">
    <property type="protein sequence ID" value="GJM93544.1"/>
    <property type="molecule type" value="Genomic_DNA"/>
</dbReference>
<comment type="caution">
    <text evidence="1">The sequence shown here is derived from an EMBL/GenBank/DDBJ whole genome shotgun (WGS) entry which is preliminary data.</text>
</comment>
<name>A0AAV5C5W5_ELECO</name>
<evidence type="ECO:0000313" key="1">
    <source>
        <dbReference type="EMBL" id="GJM93544.1"/>
    </source>
</evidence>
<protein>
    <submittedName>
        <fullName evidence="1">Uncharacterized protein</fullName>
    </submittedName>
</protein>
<dbReference type="Proteomes" id="UP001054889">
    <property type="component" value="Unassembled WGS sequence"/>
</dbReference>
<gene>
    <name evidence="1" type="primary">ga10108</name>
    <name evidence="1" type="ORF">PR202_ga10108</name>
</gene>
<organism evidence="1 2">
    <name type="scientific">Eleusine coracana subsp. coracana</name>
    <dbReference type="NCBI Taxonomy" id="191504"/>
    <lineage>
        <taxon>Eukaryota</taxon>
        <taxon>Viridiplantae</taxon>
        <taxon>Streptophyta</taxon>
        <taxon>Embryophyta</taxon>
        <taxon>Tracheophyta</taxon>
        <taxon>Spermatophyta</taxon>
        <taxon>Magnoliopsida</taxon>
        <taxon>Liliopsida</taxon>
        <taxon>Poales</taxon>
        <taxon>Poaceae</taxon>
        <taxon>PACMAD clade</taxon>
        <taxon>Chloridoideae</taxon>
        <taxon>Cynodonteae</taxon>
        <taxon>Eleusininae</taxon>
        <taxon>Eleusine</taxon>
    </lineage>
</organism>
<reference evidence="1" key="1">
    <citation type="journal article" date="2018" name="DNA Res.">
        <title>Multiple hybrid de novo genome assembly of finger millet, an orphan allotetraploid crop.</title>
        <authorList>
            <person name="Hatakeyama M."/>
            <person name="Aluri S."/>
            <person name="Balachadran M.T."/>
            <person name="Sivarajan S.R."/>
            <person name="Patrignani A."/>
            <person name="Gruter S."/>
            <person name="Poveda L."/>
            <person name="Shimizu-Inatsugi R."/>
            <person name="Baeten J."/>
            <person name="Francoijs K.J."/>
            <person name="Nataraja K.N."/>
            <person name="Reddy Y.A.N."/>
            <person name="Phadnis S."/>
            <person name="Ravikumar R.L."/>
            <person name="Schlapbach R."/>
            <person name="Sreeman S.M."/>
            <person name="Shimizu K.K."/>
        </authorList>
    </citation>
    <scope>NUCLEOTIDE SEQUENCE</scope>
</reference>
<sequence>MQEGPPDGEQPARVTVALPGASEGEQTTRERVALPGAPKGEQLAPEVALLGAPLGEQSRAPTAGREQQRLDSIFLFG</sequence>
<proteinExistence type="predicted"/>
<accession>A0AAV5C5W5</accession>
<evidence type="ECO:0000313" key="2">
    <source>
        <dbReference type="Proteomes" id="UP001054889"/>
    </source>
</evidence>
<keyword evidence="2" id="KW-1185">Reference proteome</keyword>